<reference evidence="3 4" key="1">
    <citation type="submission" date="2020-08" db="EMBL/GenBank/DDBJ databases">
        <title>Genomic Encyclopedia of Type Strains, Phase III (KMG-III): the genomes of soil and plant-associated and newly described type strains.</title>
        <authorList>
            <person name="Whitman W."/>
        </authorList>
    </citation>
    <scope>NUCLEOTIDE SEQUENCE [LARGE SCALE GENOMIC DNA]</scope>
    <source>
        <strain evidence="3 4">CECT 8356</strain>
    </source>
</reference>
<dbReference type="Gene3D" id="2.60.40.4070">
    <property type="match status" value="1"/>
</dbReference>
<feature type="region of interest" description="Disordered" evidence="1">
    <location>
        <begin position="1"/>
        <end position="43"/>
    </location>
</feature>
<dbReference type="EMBL" id="JACHXY010000001">
    <property type="protein sequence ID" value="MBB3157388.1"/>
    <property type="molecule type" value="Genomic_DNA"/>
</dbReference>
<dbReference type="Gene3D" id="2.60.120.260">
    <property type="entry name" value="Galactose-binding domain-like"/>
    <property type="match status" value="1"/>
</dbReference>
<keyword evidence="3" id="KW-0969">Cilium</keyword>
<proteinExistence type="predicted"/>
<evidence type="ECO:0000256" key="1">
    <source>
        <dbReference type="SAM" id="MobiDB-lite"/>
    </source>
</evidence>
<keyword evidence="3" id="KW-0966">Cell projection</keyword>
<dbReference type="InterPro" id="IPR017853">
    <property type="entry name" value="GH"/>
</dbReference>
<comment type="caution">
    <text evidence="3">The sequence shown here is derived from an EMBL/GenBank/DDBJ whole genome shotgun (WGS) entry which is preliminary data.</text>
</comment>
<evidence type="ECO:0000313" key="4">
    <source>
        <dbReference type="Proteomes" id="UP000543579"/>
    </source>
</evidence>
<evidence type="ECO:0000259" key="2">
    <source>
        <dbReference type="Pfam" id="PF13860"/>
    </source>
</evidence>
<dbReference type="InterPro" id="IPR025965">
    <property type="entry name" value="FlgD/Vpr_Ig-like"/>
</dbReference>
<dbReference type="Proteomes" id="UP000543579">
    <property type="component" value="Unassembled WGS sequence"/>
</dbReference>
<accession>A0A7W5GFA6</accession>
<evidence type="ECO:0000313" key="3">
    <source>
        <dbReference type="EMBL" id="MBB3157388.1"/>
    </source>
</evidence>
<dbReference type="SUPFAM" id="SSF51445">
    <property type="entry name" value="(Trans)glycosidases"/>
    <property type="match status" value="1"/>
</dbReference>
<name>A0A7W5GFA6_9MICO</name>
<feature type="compositionally biased region" description="Basic and acidic residues" evidence="1">
    <location>
        <begin position="17"/>
        <end position="34"/>
    </location>
</feature>
<dbReference type="PANTHER" id="PTHR12631:SF10">
    <property type="entry name" value="BETA-XYLOSIDASE-LIKE PROTEIN-RELATED"/>
    <property type="match status" value="1"/>
</dbReference>
<dbReference type="GO" id="GO:0004553">
    <property type="term" value="F:hydrolase activity, hydrolyzing O-glycosyl compounds"/>
    <property type="evidence" value="ECO:0007669"/>
    <property type="project" value="TreeGrafter"/>
</dbReference>
<gene>
    <name evidence="3" type="ORF">FHS07_001072</name>
</gene>
<keyword evidence="3" id="KW-0282">Flagellum</keyword>
<feature type="region of interest" description="Disordered" evidence="1">
    <location>
        <begin position="279"/>
        <end position="299"/>
    </location>
</feature>
<sequence>MRQQPWRNSMRGVASRSAERGRDREGAGHREAPRRTPAQLARAAGAPSVSAALVMLMVLTGTVGVPTAAAAAESGVSVDTFDDAAPRVSTITGSATPSRSTDATEGEAALAVAYDVTDGMSEVAYPAASAPSIPPSTTALTLDMKGDGTYNTVYLRVRDASGETFVYRVDAMRDSVFQTLTVDLTGTPVAREGGNADGVLDTPLTVAGMLVVRNGAQPPTGTFVIDDLRAVTTGWGLPVASPSFFDPRAGADAEVSFDAAGPGEWELRLIDEGGRTRTLAGATDGAGTVRTPWDGRDDADQTMTGQVRGVFRHAASANGVVGAALTVGVPTLLTVAEADDDSATSLIEGFESGGDGWSVSTGSASVDRAGVAASGDVRRTQGDDALSIDYDLGQGMVSVVRSAPLDVSDSPVLALKVDMRGDSTYNTVYVRVADATGEAFTYRVDAMRDAVWRTVAVDMTQEPALVEGGNGDRVPDMPLTLAGFFVVRNGEQPATGSLLLDNLRVVRSGWSMPQSDVDFLTPESGETATLDFDAASAGNWLIELRDQEGRERRIPGRADEPGDVTVAWDGKAGEGVEMEGPIRSTLQHDSSPDAEWSATPARAGTPTLLTVAAAPTATAQTSEDFEAAASTWRVAMGTASISRVSSPKTQGAFAQRIDYDVSSGLVETVRNTPATVVAQPATGLRVDMRGDGSYNTVYVRVRDAAEEVFTYRLDAMRTTAWTTIDVDLTAPAALIEGGNGDKVLDLPVQLSGFIVVRNGNQPATGSVVLDNVRTLSTGWTLPQAATSFYTPTSPATSLSFSAAGRGNWSILLTDQEGRTKTLTGSAQAAGTVSVAWNGTDDAGTPMRGDVRATFAHDDAAPASTVASTASRSGIPLLLTLAHIDTDATVADGFETAGEEWISASGTVTPSTSTRATQGSGALGIAYDVSSADAEIETTTTPEALLTSPASALKADLLGDGSWNTVYLKLRDATGEMFFYRVGAMGLSRWTTATIDLGEPAATTHLGNDDGILDYPVALVRVIVVRNGSAAPATGTAVLDNLRVIDQNWTLPTSSTARFSRANAGSTTVSFTAGAPGDYALTLHDNSGRTRTVAGTAAASGEVKVTWDGTDDAGVGMTGSVSGRLAWDTTPDGTLTSTVQAAQPYLTGISARPSVASPSSISGINSFLTEQDAPAEADRQAALLEDASVRWAREEFEWKRVEPRKGYYDWAKFDQAVAISRARNVDMIGKLVYSAPWASSAPAGTPAADAQYYPPADNADFAAYAAATVARYKDRVRVWEVWNEPNTEYYWRGGATAQQYGALLKATYDAIKAVDPTATVLVGGLDQFSDPFMQGVHAAGAGNSYDALAIHVYTVDGAPEIGAIPTYLDAAQAFLNRNAPGRGLWITEVSWSTCTTCPGATSEADQASYLKRIYLDAAARGIRGIAWYNLVGGNDPESFLDTYAVTEKSGRLKPAYTALKEVGAVLADGAAVGRAGVSATSTPTRVDDMASANGYAASGINGGTATLRTTSTVYAGSGALQLSYDFSGSSRGAQIQTDKTISGQPTAVSVWVSGDNSASPVYLKIKDATGETFQGLVGNAVGSAWTKMTLFSDGLNANYTRSGGDGDGVWDYPIKVTDIFVYKSTSGVSSGNISFDDLTVDSGVNLHGTVLQTSAGTVQALYTNKAASVSVPVSGGSAAIWTQNGLAPVPVANGRASVALTSAPTFLTSSPAVTPTTTTRGSTVTVDWVSGEASVTTVNVVNSSGAVVRTLASGKRFGAGAQTLQWNGRTSSNAIAPAGAYTVRLTFTTADGRARIANLPLTLT</sequence>
<feature type="domain" description="FlgD/Vpr Ig-like" evidence="2">
    <location>
        <begin position="1717"/>
        <end position="1789"/>
    </location>
</feature>
<dbReference type="Pfam" id="PF13860">
    <property type="entry name" value="FlgD_ig"/>
    <property type="match status" value="1"/>
</dbReference>
<dbReference type="RefSeq" id="WP_183418810.1">
    <property type="nucleotide sequence ID" value="NZ_JACHXY010000001.1"/>
</dbReference>
<dbReference type="InterPro" id="IPR051923">
    <property type="entry name" value="Glycosyl_Hydrolase_39"/>
</dbReference>
<organism evidence="3 4">
    <name type="scientific">Microbacterium proteolyticum</name>
    <dbReference type="NCBI Taxonomy" id="1572644"/>
    <lineage>
        <taxon>Bacteria</taxon>
        <taxon>Bacillati</taxon>
        <taxon>Actinomycetota</taxon>
        <taxon>Actinomycetes</taxon>
        <taxon>Micrococcales</taxon>
        <taxon>Microbacteriaceae</taxon>
        <taxon>Microbacterium</taxon>
    </lineage>
</organism>
<protein>
    <submittedName>
        <fullName evidence="3">Flagellar hook assembly protein FlgD</fullName>
    </submittedName>
</protein>
<dbReference type="Gene3D" id="3.20.20.80">
    <property type="entry name" value="Glycosidases"/>
    <property type="match status" value="1"/>
</dbReference>
<dbReference type="PANTHER" id="PTHR12631">
    <property type="entry name" value="ALPHA-L-IDURONIDASE"/>
    <property type="match status" value="1"/>
</dbReference>